<dbReference type="PANTHER" id="PTHR12509">
    <property type="entry name" value="SPERMATOGENESIS-ASSOCIATED 4-RELATED"/>
    <property type="match status" value="1"/>
</dbReference>
<evidence type="ECO:0000313" key="4">
    <source>
        <dbReference type="EMBL" id="CAD8118818.1"/>
    </source>
</evidence>
<feature type="coiled-coil region" evidence="1">
    <location>
        <begin position="290"/>
        <end position="317"/>
    </location>
</feature>
<dbReference type="GO" id="GO:0008017">
    <property type="term" value="F:microtubule binding"/>
    <property type="evidence" value="ECO:0007669"/>
    <property type="project" value="TreeGrafter"/>
</dbReference>
<dbReference type="GO" id="GO:0051493">
    <property type="term" value="P:regulation of cytoskeleton organization"/>
    <property type="evidence" value="ECO:0007669"/>
    <property type="project" value="TreeGrafter"/>
</dbReference>
<gene>
    <name evidence="4" type="ORF">PSON_ATCC_30995.1.T1180179</name>
</gene>
<dbReference type="InterPro" id="IPR010441">
    <property type="entry name" value="CH_2"/>
</dbReference>
<keyword evidence="5" id="KW-1185">Reference proteome</keyword>
<proteinExistence type="predicted"/>
<feature type="coiled-coil region" evidence="1">
    <location>
        <begin position="105"/>
        <end position="198"/>
    </location>
</feature>
<evidence type="ECO:0000256" key="1">
    <source>
        <dbReference type="SAM" id="Coils"/>
    </source>
</evidence>
<dbReference type="PROSITE" id="PS50021">
    <property type="entry name" value="CH"/>
    <property type="match status" value="1"/>
</dbReference>
<sequence>MDLPPLSELELQNVYAWIDKIPLSRPKKNIQRDFADGAMVAEVVYHYLPKLVEKHNYPQAHSIQQKQYNWSTLNLKVFKKLGFQLSKNDIDSIIACSPEAVERVLKFLQIKIEKYLEQQKELEKKALEQQKQQQYQQQQKQQVQEDPLQNQDLRLVLAEKNQAITELKETVEILQLKVKKLEQLLQIKDNKIQGLINQLQANIFQCQVRVIKRVMFRMQKLLIIILMIMKRAKIQVKFYKLKLKTSTKHCYFYYYYYFFSVNLITITYLIKNQFLINYVCIIKHLQKSFMLKASKINEKIMNQRKQLKDQFKEFQCNLFKNNLITFNAARKNLKDCEIPYQTDNFPLQLKTQEKFVILTAQNLFIWKGTQEQFIKTNLENENSIKKVEQDGRIAFKQCRPYQKRKFDF</sequence>
<name>A0A8S1QSU6_9CILI</name>
<dbReference type="Proteomes" id="UP000692954">
    <property type="component" value="Unassembled WGS sequence"/>
</dbReference>
<dbReference type="GO" id="GO:0005930">
    <property type="term" value="C:axoneme"/>
    <property type="evidence" value="ECO:0007669"/>
    <property type="project" value="TreeGrafter"/>
</dbReference>
<keyword evidence="2" id="KW-0472">Membrane</keyword>
<feature type="domain" description="Calponin-homology (CH)" evidence="3">
    <location>
        <begin position="8"/>
        <end position="116"/>
    </location>
</feature>
<dbReference type="InterPro" id="IPR001715">
    <property type="entry name" value="CH_dom"/>
</dbReference>
<dbReference type="OrthoDB" id="193300at2759"/>
<dbReference type="AlphaFoldDB" id="A0A8S1QSU6"/>
<dbReference type="FunFam" id="1.10.418.10:FF:000059">
    <property type="entry name" value="RIKEN cDNA 6430531B16 gene"/>
    <property type="match status" value="1"/>
</dbReference>
<dbReference type="InterPro" id="IPR052111">
    <property type="entry name" value="Spermatogenesis_Ciliary_MAP"/>
</dbReference>
<keyword evidence="2" id="KW-0812">Transmembrane</keyword>
<evidence type="ECO:0000256" key="2">
    <source>
        <dbReference type="SAM" id="Phobius"/>
    </source>
</evidence>
<comment type="caution">
    <text evidence="4">The sequence shown here is derived from an EMBL/GenBank/DDBJ whole genome shotgun (WGS) entry which is preliminary data.</text>
</comment>
<organism evidence="4 5">
    <name type="scientific">Paramecium sonneborni</name>
    <dbReference type="NCBI Taxonomy" id="65129"/>
    <lineage>
        <taxon>Eukaryota</taxon>
        <taxon>Sar</taxon>
        <taxon>Alveolata</taxon>
        <taxon>Ciliophora</taxon>
        <taxon>Intramacronucleata</taxon>
        <taxon>Oligohymenophorea</taxon>
        <taxon>Peniculida</taxon>
        <taxon>Parameciidae</taxon>
        <taxon>Paramecium</taxon>
    </lineage>
</organism>
<dbReference type="EMBL" id="CAJJDN010000118">
    <property type="protein sequence ID" value="CAD8118818.1"/>
    <property type="molecule type" value="Genomic_DNA"/>
</dbReference>
<keyword evidence="2" id="KW-1133">Transmembrane helix</keyword>
<protein>
    <recommendedName>
        <fullName evidence="3">Calponin-homology (CH) domain-containing protein</fullName>
    </recommendedName>
</protein>
<dbReference type="Pfam" id="PF06294">
    <property type="entry name" value="CH_2"/>
    <property type="match status" value="1"/>
</dbReference>
<accession>A0A8S1QSU6</accession>
<keyword evidence="1" id="KW-0175">Coiled coil</keyword>
<dbReference type="PANTHER" id="PTHR12509:SF9">
    <property type="entry name" value="SPERM FLAGELLAR PROTEIN 1 ISOFORM X1"/>
    <property type="match status" value="1"/>
</dbReference>
<reference evidence="4" key="1">
    <citation type="submission" date="2021-01" db="EMBL/GenBank/DDBJ databases">
        <authorList>
            <consortium name="Genoscope - CEA"/>
            <person name="William W."/>
        </authorList>
    </citation>
    <scope>NUCLEOTIDE SEQUENCE</scope>
</reference>
<evidence type="ECO:0000259" key="3">
    <source>
        <dbReference type="PROSITE" id="PS50021"/>
    </source>
</evidence>
<feature type="transmembrane region" description="Helical" evidence="2">
    <location>
        <begin position="250"/>
        <end position="270"/>
    </location>
</feature>
<evidence type="ECO:0000313" key="5">
    <source>
        <dbReference type="Proteomes" id="UP000692954"/>
    </source>
</evidence>